<evidence type="ECO:0008006" key="3">
    <source>
        <dbReference type="Google" id="ProtNLM"/>
    </source>
</evidence>
<comment type="caution">
    <text evidence="1">The sequence shown here is derived from an EMBL/GenBank/DDBJ whole genome shotgun (WGS) entry which is preliminary data.</text>
</comment>
<keyword evidence="2" id="KW-1185">Reference proteome</keyword>
<dbReference type="EMBL" id="RHHQ01000029">
    <property type="protein sequence ID" value="RNB79218.1"/>
    <property type="molecule type" value="Genomic_DNA"/>
</dbReference>
<sequence>MRLQAGFSLLSEATKQSILAEQNQMVIQAKASNDPAEQLADPYFLSSLWERLSLKEKEAAMLFLQKAPQGFLKKRDWDQLTKAGSAAWLTALTRLRRLGMIVTVRKLWSEIGYIMPHEVRESLHRVVQADEENSLNDILTKSLSYYISAGRGIHLDMFALLAHIYNEELQLTKKGTIHARLLPKLTSLLSLQDIHTDRWLQSLLPDSKNHPPYAPQLAFLLDLGMRLGFLETDGSRLSIVRERTDSWLALSYAEQVDGLLQAVVDTYLPPEPWLAAVHFELSQEEKAGWNRVRELLERLRHSGYELPDDAMQQLCDRWLHPLLGMGYIQLGSDPEGDLYVKWNPIESHSAAAGWYMEPTGDLLIPSLVPLSLLWELSRYADLSFEGGLVKGTLSMGKIQSALAHGEQEGEILQFMQKHCFHPIPPSVQNQLDQWARGAKQIRLETVVCVRTADRRILAELMELPSLAPFITEPISDTAFLIQPKHAGELLRLLKEYGYQPTSGGVLAPAEPNDQIVAKSQLQSGLFDIRPSWHEYHIENVFPNYTEAIPQLAQIPKLWTQHYQSYHANTLRDLLQRARELELTILMETRDGELEGIVQNVQVENGYWWVTMLVGKKLHRYPIDAITRARILLPQL</sequence>
<gene>
    <name evidence="1" type="ORF">EDM56_29730</name>
</gene>
<dbReference type="RefSeq" id="WP_122921543.1">
    <property type="nucleotide sequence ID" value="NZ_RHHQ01000029.1"/>
</dbReference>
<dbReference type="Proteomes" id="UP000271031">
    <property type="component" value="Unassembled WGS sequence"/>
</dbReference>
<reference evidence="1 2" key="1">
    <citation type="submission" date="2018-10" db="EMBL/GenBank/DDBJ databases">
        <title>Phylogenomics of Brevibacillus.</title>
        <authorList>
            <person name="Dunlap C."/>
        </authorList>
    </citation>
    <scope>NUCLEOTIDE SEQUENCE [LARGE SCALE GENOMIC DNA]</scope>
    <source>
        <strain evidence="1 2">JCM 15716</strain>
    </source>
</reference>
<evidence type="ECO:0000313" key="1">
    <source>
        <dbReference type="EMBL" id="RNB79218.1"/>
    </source>
</evidence>
<accession>A0A3M8CUB0</accession>
<proteinExistence type="predicted"/>
<organism evidence="1 2">
    <name type="scientific">Brevibacillus fluminis</name>
    <dbReference type="NCBI Taxonomy" id="511487"/>
    <lineage>
        <taxon>Bacteria</taxon>
        <taxon>Bacillati</taxon>
        <taxon>Bacillota</taxon>
        <taxon>Bacilli</taxon>
        <taxon>Bacillales</taxon>
        <taxon>Paenibacillaceae</taxon>
        <taxon>Brevibacillus</taxon>
    </lineage>
</organism>
<protein>
    <recommendedName>
        <fullName evidence="3">Helicase XPB/Ssl2 N-terminal domain-containing protein</fullName>
    </recommendedName>
</protein>
<dbReference type="OrthoDB" id="2987331at2"/>
<name>A0A3M8CUB0_9BACL</name>
<evidence type="ECO:0000313" key="2">
    <source>
        <dbReference type="Proteomes" id="UP000271031"/>
    </source>
</evidence>
<dbReference type="AlphaFoldDB" id="A0A3M8CUB0"/>